<accession>A0A6N3F9V6</accession>
<protein>
    <submittedName>
        <fullName evidence="1">Uncharacterized protein</fullName>
    </submittedName>
</protein>
<sequence>MKNRYLVTEASIIPLDGKSREDCFICDDDYVKLLKDAEARKSFIEALGKDKVIVGRLGRLVDEHSDTYVSFVDEFKPIYINKEALWKKI</sequence>
<dbReference type="EMBL" id="CACRTV010000057">
    <property type="protein sequence ID" value="VYU48862.1"/>
    <property type="molecule type" value="Genomic_DNA"/>
</dbReference>
<evidence type="ECO:0000313" key="1">
    <source>
        <dbReference type="EMBL" id="VYU48862.1"/>
    </source>
</evidence>
<organism evidence="1">
    <name type="scientific">Clostridium paraputrificum</name>
    <dbReference type="NCBI Taxonomy" id="29363"/>
    <lineage>
        <taxon>Bacteria</taxon>
        <taxon>Bacillati</taxon>
        <taxon>Bacillota</taxon>
        <taxon>Clostridia</taxon>
        <taxon>Eubacteriales</taxon>
        <taxon>Clostridiaceae</taxon>
        <taxon>Clostridium</taxon>
    </lineage>
</organism>
<dbReference type="AlphaFoldDB" id="A0A6N3F9V6"/>
<proteinExistence type="predicted"/>
<name>A0A6N3F9V6_9CLOT</name>
<dbReference type="RefSeq" id="WP_156561821.1">
    <property type="nucleotide sequence ID" value="NZ_CACRTV010000057.1"/>
</dbReference>
<reference evidence="1" key="1">
    <citation type="submission" date="2019-11" db="EMBL/GenBank/DDBJ databases">
        <authorList>
            <person name="Feng L."/>
        </authorList>
    </citation>
    <scope>NUCLEOTIDE SEQUENCE</scope>
    <source>
        <strain evidence="1">CParaputrificumLFYP93</strain>
    </source>
</reference>
<gene>
    <name evidence="1" type="ORF">CPLFYP93_02457</name>
</gene>